<name>A0A699K208_TANCI</name>
<dbReference type="AlphaFoldDB" id="A0A699K208"/>
<sequence length="291" mass="32655">SQTPIITKRDMNFDSNGLSSIGLDNTKTRRPQPRSNTKNDRVPSASKSSRSKNKEAEVEEHHRNLLLSKNNKHMSSACNNFKLDSQNVISKVVCAMCKQCLISVNHDVCLRNYVNGKTSRGKKQKANVSIKEKQKKHQPKVKKPKKVGFIEILGCSKHMIGNLKLFINFVWKFMGTVRFGNDHVATILGFGDLQWGNILITRVYFVEGLGHNLFSVGQFCDSNLEVAFRRNACFVKNLEGVDLLKRDRSTNLYIINLHEMASASPICPMARASSINHGYGINGYPTSTLTP</sequence>
<feature type="domain" description="Retrovirus-related Pol polyprotein from transposon TNT 1-94-like beta-barrel" evidence="2">
    <location>
        <begin position="154"/>
        <end position="222"/>
    </location>
</feature>
<protein>
    <submittedName>
        <fullName evidence="3">Integrase, catalytic region, zinc finger, CCHC-type, peptidase aspartic, catalytic</fullName>
    </submittedName>
</protein>
<feature type="compositionally biased region" description="Basic and acidic residues" evidence="1">
    <location>
        <begin position="52"/>
        <end position="61"/>
    </location>
</feature>
<feature type="compositionally biased region" description="Polar residues" evidence="1">
    <location>
        <begin position="13"/>
        <end position="25"/>
    </location>
</feature>
<evidence type="ECO:0000313" key="3">
    <source>
        <dbReference type="EMBL" id="GFA68078.1"/>
    </source>
</evidence>
<reference evidence="3" key="1">
    <citation type="journal article" date="2019" name="Sci. Rep.">
        <title>Draft genome of Tanacetum cinerariifolium, the natural source of mosquito coil.</title>
        <authorList>
            <person name="Yamashiro T."/>
            <person name="Shiraishi A."/>
            <person name="Satake H."/>
            <person name="Nakayama K."/>
        </authorList>
    </citation>
    <scope>NUCLEOTIDE SEQUENCE</scope>
</reference>
<accession>A0A699K208</accession>
<dbReference type="Pfam" id="PF22936">
    <property type="entry name" value="Pol_BBD"/>
    <property type="match status" value="1"/>
</dbReference>
<comment type="caution">
    <text evidence="3">The sequence shown here is derived from an EMBL/GenBank/DDBJ whole genome shotgun (WGS) entry which is preliminary data.</text>
</comment>
<dbReference type="EMBL" id="BKCJ010467761">
    <property type="protein sequence ID" value="GFA68078.1"/>
    <property type="molecule type" value="Genomic_DNA"/>
</dbReference>
<feature type="region of interest" description="Disordered" evidence="1">
    <location>
        <begin position="1"/>
        <end position="61"/>
    </location>
</feature>
<feature type="non-terminal residue" evidence="3">
    <location>
        <position position="1"/>
    </location>
</feature>
<gene>
    <name evidence="3" type="ORF">Tci_640050</name>
</gene>
<evidence type="ECO:0000259" key="2">
    <source>
        <dbReference type="Pfam" id="PF22936"/>
    </source>
</evidence>
<organism evidence="3">
    <name type="scientific">Tanacetum cinerariifolium</name>
    <name type="common">Dalmatian daisy</name>
    <name type="synonym">Chrysanthemum cinerariifolium</name>
    <dbReference type="NCBI Taxonomy" id="118510"/>
    <lineage>
        <taxon>Eukaryota</taxon>
        <taxon>Viridiplantae</taxon>
        <taxon>Streptophyta</taxon>
        <taxon>Embryophyta</taxon>
        <taxon>Tracheophyta</taxon>
        <taxon>Spermatophyta</taxon>
        <taxon>Magnoliopsida</taxon>
        <taxon>eudicotyledons</taxon>
        <taxon>Gunneridae</taxon>
        <taxon>Pentapetalae</taxon>
        <taxon>asterids</taxon>
        <taxon>campanulids</taxon>
        <taxon>Asterales</taxon>
        <taxon>Asteraceae</taxon>
        <taxon>Asteroideae</taxon>
        <taxon>Anthemideae</taxon>
        <taxon>Anthemidinae</taxon>
        <taxon>Tanacetum</taxon>
    </lineage>
</organism>
<proteinExistence type="predicted"/>
<dbReference type="InterPro" id="IPR054722">
    <property type="entry name" value="PolX-like_BBD"/>
</dbReference>
<evidence type="ECO:0000256" key="1">
    <source>
        <dbReference type="SAM" id="MobiDB-lite"/>
    </source>
</evidence>